<dbReference type="PANTHER" id="PTHR42659">
    <property type="entry name" value="XANTHINE DEHYDROGENASE SUBUNIT C-RELATED"/>
    <property type="match status" value="1"/>
</dbReference>
<dbReference type="SUPFAM" id="SSF56176">
    <property type="entry name" value="FAD-binding/transporter-associated domain-like"/>
    <property type="match status" value="1"/>
</dbReference>
<dbReference type="Proteomes" id="UP000774750">
    <property type="component" value="Unassembled WGS sequence"/>
</dbReference>
<keyword evidence="1" id="KW-0285">Flavoprotein</keyword>
<dbReference type="SMART" id="SM01092">
    <property type="entry name" value="CO_deh_flav_C"/>
    <property type="match status" value="1"/>
</dbReference>
<dbReference type="Pfam" id="PF00941">
    <property type="entry name" value="FAD_binding_5"/>
    <property type="match status" value="1"/>
</dbReference>
<protein>
    <submittedName>
        <fullName evidence="4">FAD binding domain-containing protein</fullName>
    </submittedName>
</protein>
<evidence type="ECO:0000256" key="2">
    <source>
        <dbReference type="ARBA" id="ARBA00023002"/>
    </source>
</evidence>
<reference evidence="4" key="2">
    <citation type="journal article" date="2021" name="Sci. Rep.">
        <title>The distribution of antibiotic resistance genes in chicken gut microbiota commensals.</title>
        <authorList>
            <person name="Juricova H."/>
            <person name="Matiasovicova J."/>
            <person name="Kubasova T."/>
            <person name="Cejkova D."/>
            <person name="Rychlik I."/>
        </authorList>
    </citation>
    <scope>NUCLEOTIDE SEQUENCE</scope>
    <source>
        <strain evidence="4">An559</strain>
    </source>
</reference>
<dbReference type="SUPFAM" id="SSF55447">
    <property type="entry name" value="CO dehydrogenase flavoprotein C-terminal domain-like"/>
    <property type="match status" value="1"/>
</dbReference>
<dbReference type="RefSeq" id="WP_204445889.1">
    <property type="nucleotide sequence ID" value="NZ_JACJKY010000007.1"/>
</dbReference>
<dbReference type="Gene3D" id="3.30.465.10">
    <property type="match status" value="1"/>
</dbReference>
<evidence type="ECO:0000313" key="4">
    <source>
        <dbReference type="EMBL" id="MBM6920716.1"/>
    </source>
</evidence>
<evidence type="ECO:0000259" key="3">
    <source>
        <dbReference type="PROSITE" id="PS51387"/>
    </source>
</evidence>
<dbReference type="InterPro" id="IPR051312">
    <property type="entry name" value="Diverse_Substr_Oxidored"/>
</dbReference>
<dbReference type="GO" id="GO:0016491">
    <property type="term" value="F:oxidoreductase activity"/>
    <property type="evidence" value="ECO:0007669"/>
    <property type="project" value="UniProtKB-KW"/>
</dbReference>
<dbReference type="InterPro" id="IPR036318">
    <property type="entry name" value="FAD-bd_PCMH-like_sf"/>
</dbReference>
<reference evidence="4" key="1">
    <citation type="submission" date="2020-08" db="EMBL/GenBank/DDBJ databases">
        <authorList>
            <person name="Cejkova D."/>
            <person name="Kubasova T."/>
            <person name="Jahodarova E."/>
            <person name="Rychlik I."/>
        </authorList>
    </citation>
    <scope>NUCLEOTIDE SEQUENCE</scope>
    <source>
        <strain evidence="4">An559</strain>
    </source>
</reference>
<gene>
    <name evidence="4" type="ORF">H6A12_06065</name>
</gene>
<sequence length="252" mass="28100">MFTAQNYVMASSLEEAYTLNQKKANAILSGGCFLRLSKKRIHTLIDLSALSLDQIEEFDEEFRIGAMVTLRDVETNDALRASFGDGFYEMVRHIVGVQFRNCATIGGSLAARFGFSDILTFLLALDCEVELAHAGRMPLCEYAAMKPDRDVLVYLYVKKNGRRAVYQTVRQTKTDIPVLACAVSVLNGEYRAVVGARPARAMAVSFDPVDPDWISKTVDAFSFGSNMRASEEYRRHLAVVLLTRAYNAIREG</sequence>
<keyword evidence="2" id="KW-0560">Oxidoreductase</keyword>
<dbReference type="InterPro" id="IPR016169">
    <property type="entry name" value="FAD-bd_PCMH_sub2"/>
</dbReference>
<evidence type="ECO:0000256" key="1">
    <source>
        <dbReference type="ARBA" id="ARBA00022630"/>
    </source>
</evidence>
<organism evidence="4 5">
    <name type="scientific">Merdimmobilis hominis</name>
    <dbReference type="NCBI Taxonomy" id="2897707"/>
    <lineage>
        <taxon>Bacteria</taxon>
        <taxon>Bacillati</taxon>
        <taxon>Bacillota</taxon>
        <taxon>Clostridia</taxon>
        <taxon>Eubacteriales</taxon>
        <taxon>Oscillospiraceae</taxon>
        <taxon>Merdimmobilis</taxon>
    </lineage>
</organism>
<evidence type="ECO:0000313" key="5">
    <source>
        <dbReference type="Proteomes" id="UP000774750"/>
    </source>
</evidence>
<dbReference type="PANTHER" id="PTHR42659:SF9">
    <property type="entry name" value="XANTHINE DEHYDROGENASE FAD-BINDING SUBUNIT XDHB-RELATED"/>
    <property type="match status" value="1"/>
</dbReference>
<feature type="domain" description="FAD-binding PCMH-type" evidence="3">
    <location>
        <begin position="1"/>
        <end position="162"/>
    </location>
</feature>
<proteinExistence type="predicted"/>
<keyword evidence="5" id="KW-1185">Reference proteome</keyword>
<dbReference type="GO" id="GO:0071949">
    <property type="term" value="F:FAD binding"/>
    <property type="evidence" value="ECO:0007669"/>
    <property type="project" value="InterPro"/>
</dbReference>
<dbReference type="InterPro" id="IPR036683">
    <property type="entry name" value="CO_DH_flav_C_dom_sf"/>
</dbReference>
<comment type="caution">
    <text evidence="4">The sequence shown here is derived from an EMBL/GenBank/DDBJ whole genome shotgun (WGS) entry which is preliminary data.</text>
</comment>
<dbReference type="InterPro" id="IPR016166">
    <property type="entry name" value="FAD-bd_PCMH"/>
</dbReference>
<dbReference type="InterPro" id="IPR005107">
    <property type="entry name" value="CO_DH_flav_C"/>
</dbReference>
<name>A0A938X5T4_9FIRM</name>
<accession>A0A938X5T4</accession>
<dbReference type="AlphaFoldDB" id="A0A938X5T4"/>
<dbReference type="EMBL" id="JACJKY010000007">
    <property type="protein sequence ID" value="MBM6920716.1"/>
    <property type="molecule type" value="Genomic_DNA"/>
</dbReference>
<dbReference type="PROSITE" id="PS51387">
    <property type="entry name" value="FAD_PCMH"/>
    <property type="match status" value="1"/>
</dbReference>
<dbReference type="InterPro" id="IPR002346">
    <property type="entry name" value="Mopterin_DH_FAD-bd"/>
</dbReference>